<dbReference type="InterPro" id="IPR027266">
    <property type="entry name" value="TrmE/GcvT-like"/>
</dbReference>
<dbReference type="Gene3D" id="3.30.1360.120">
    <property type="entry name" value="Probable tRNA modification gtpase trme, domain 1"/>
    <property type="match status" value="1"/>
</dbReference>
<dbReference type="EC" id="2.1.2.10" evidence="4"/>
<dbReference type="PANTHER" id="PTHR43757">
    <property type="entry name" value="AMINOMETHYLTRANSFERASE"/>
    <property type="match status" value="1"/>
</dbReference>
<keyword evidence="4" id="KW-0808">Transferase</keyword>
<dbReference type="GO" id="GO:0008168">
    <property type="term" value="F:methyltransferase activity"/>
    <property type="evidence" value="ECO:0007669"/>
    <property type="project" value="UniProtKB-KW"/>
</dbReference>
<feature type="domain" description="GCVT N-terminal" evidence="1">
    <location>
        <begin position="158"/>
        <end position="398"/>
    </location>
</feature>
<evidence type="ECO:0000313" key="4">
    <source>
        <dbReference type="EMBL" id="CCV09453.1"/>
    </source>
</evidence>
<accession>M5EZF9</accession>
<name>M5EZF9_9HYPH</name>
<dbReference type="GO" id="GO:0004047">
    <property type="term" value="F:aminomethyltransferase activity"/>
    <property type="evidence" value="ECO:0007669"/>
    <property type="project" value="UniProtKB-EC"/>
</dbReference>
<dbReference type="GO" id="GO:0032259">
    <property type="term" value="P:methylation"/>
    <property type="evidence" value="ECO:0007669"/>
    <property type="project" value="UniProtKB-KW"/>
</dbReference>
<gene>
    <name evidence="4" type="ORF">MESS2_p130014</name>
</gene>
<feature type="domain" description="Aminomethyltransferase C-terminal" evidence="2">
    <location>
        <begin position="421"/>
        <end position="495"/>
    </location>
</feature>
<dbReference type="EMBL" id="CAUM01000176">
    <property type="protein sequence ID" value="CCV09453.1"/>
    <property type="molecule type" value="Genomic_DNA"/>
</dbReference>
<dbReference type="AlphaFoldDB" id="M5EZF9"/>
<dbReference type="PANTHER" id="PTHR43757:SF2">
    <property type="entry name" value="AMINOMETHYLTRANSFERASE, MITOCHONDRIAL"/>
    <property type="match status" value="1"/>
</dbReference>
<dbReference type="Proteomes" id="UP000012062">
    <property type="component" value="Unassembled WGS sequence"/>
</dbReference>
<organism evidence="4 5">
    <name type="scientific">Mesorhizobium metallidurans STM 2683</name>
    <dbReference type="NCBI Taxonomy" id="1297569"/>
    <lineage>
        <taxon>Bacteria</taxon>
        <taxon>Pseudomonadati</taxon>
        <taxon>Pseudomonadota</taxon>
        <taxon>Alphaproteobacteria</taxon>
        <taxon>Hyphomicrobiales</taxon>
        <taxon>Phyllobacteriaceae</taxon>
        <taxon>Mesorhizobium</taxon>
    </lineage>
</organism>
<sequence length="499" mass="55612">MTPTAAFQAFCNAYAAGNYDAMAALFTDDGVFDAPNIEKPAAGRDAIRKQLRILSHAQKDVSTTIRNSVDAGDKGYIEASFEAAVVGAGGKINGAQVRTDFHLVAAVEMRDGQILRLTEHFDRRPLYPEERQRMWMFNRRTPYWQKTVDAECQEWTVYNNMHFPTIYSRMPYEDYAALVEDVTLWDVGLERQTQIKGPDALAFFDYLSCRDMSKMAVGDCMYALICHDDGTLMADPVCFRPFDDTIWLSHGNADVTFWARGIAMNSKWDVDVSEPDIAPMQVQGPLAQEVLDPITEANLNDLKNYKCVVTKVAGYDAVVSRTGWSGGFGYEVLPLVSSVDGPAIWDAILKAGEPYGLKVTGPIWHRAIERGVTDFNYYMGSGINPLEDIASKFVHLDKPVDFVGKEALKKIKAAGVKRHSVGLFIEAEVPRLEWFWSLRNDKGRVGEVRWAAHSFALNRSLGIAIVDSEIKEGDRVTIETPYGKLAAEVTTIPFVSKSS</sequence>
<comment type="caution">
    <text evidence="4">The sequence shown here is derived from an EMBL/GenBank/DDBJ whole genome shotgun (WGS) entry which is preliminary data.</text>
</comment>
<dbReference type="InterPro" id="IPR029043">
    <property type="entry name" value="GcvT/YgfZ_C"/>
</dbReference>
<dbReference type="Pfam" id="PF12680">
    <property type="entry name" value="SnoaL_2"/>
    <property type="match status" value="1"/>
</dbReference>
<dbReference type="RefSeq" id="WP_008878305.1">
    <property type="nucleotide sequence ID" value="NZ_CAUM01000176.1"/>
</dbReference>
<dbReference type="STRING" id="1297569.MESS2_p130014"/>
<evidence type="ECO:0000259" key="1">
    <source>
        <dbReference type="Pfam" id="PF01571"/>
    </source>
</evidence>
<dbReference type="Pfam" id="PF01571">
    <property type="entry name" value="GCV_T"/>
    <property type="match status" value="1"/>
</dbReference>
<protein>
    <submittedName>
        <fullName evidence="4">Putative Aminomethyltransferase</fullName>
        <ecNumber evidence="4">2.1.2.10</ecNumber>
    </submittedName>
</protein>
<dbReference type="SUPFAM" id="SSF103025">
    <property type="entry name" value="Folate-binding domain"/>
    <property type="match status" value="1"/>
</dbReference>
<dbReference type="eggNOG" id="COG0404">
    <property type="taxonomic scope" value="Bacteria"/>
</dbReference>
<proteinExistence type="predicted"/>
<feature type="domain" description="SnoaL-like" evidence="3">
    <location>
        <begin position="8"/>
        <end position="116"/>
    </location>
</feature>
<dbReference type="InterPro" id="IPR006222">
    <property type="entry name" value="GCVT_N"/>
</dbReference>
<evidence type="ECO:0000313" key="5">
    <source>
        <dbReference type="Proteomes" id="UP000012062"/>
    </source>
</evidence>
<dbReference type="SUPFAM" id="SSF101790">
    <property type="entry name" value="Aminomethyltransferase beta-barrel domain"/>
    <property type="match status" value="1"/>
</dbReference>
<evidence type="ECO:0000259" key="3">
    <source>
        <dbReference type="Pfam" id="PF12680"/>
    </source>
</evidence>
<evidence type="ECO:0000259" key="2">
    <source>
        <dbReference type="Pfam" id="PF08669"/>
    </source>
</evidence>
<dbReference type="Gene3D" id="3.10.450.50">
    <property type="match status" value="1"/>
</dbReference>
<dbReference type="InterPro" id="IPR028896">
    <property type="entry name" value="GcvT/YgfZ/DmdA"/>
</dbReference>
<dbReference type="SUPFAM" id="SSF54427">
    <property type="entry name" value="NTF2-like"/>
    <property type="match status" value="1"/>
</dbReference>
<dbReference type="InterPro" id="IPR013977">
    <property type="entry name" value="GcvT_C"/>
</dbReference>
<dbReference type="Pfam" id="PF08669">
    <property type="entry name" value="GCV_T_C"/>
    <property type="match status" value="1"/>
</dbReference>
<dbReference type="InterPro" id="IPR037401">
    <property type="entry name" value="SnoaL-like"/>
</dbReference>
<keyword evidence="5" id="KW-1185">Reference proteome</keyword>
<dbReference type="InterPro" id="IPR032710">
    <property type="entry name" value="NTF2-like_dom_sf"/>
</dbReference>
<reference evidence="4 5" key="1">
    <citation type="submission" date="2013-02" db="EMBL/GenBank/DDBJ databases">
        <authorList>
            <person name="Genoscope - CEA"/>
        </authorList>
    </citation>
    <scope>NUCLEOTIDE SEQUENCE [LARGE SCALE GENOMIC DNA]</scope>
    <source>
        <strain evidence="4 5">STM 2683</strain>
    </source>
</reference>
<dbReference type="OrthoDB" id="9800828at2"/>
<keyword evidence="4" id="KW-0489">Methyltransferase</keyword>